<dbReference type="KEGG" id="csq:CSCA_4640"/>
<feature type="compositionally biased region" description="Basic and acidic residues" evidence="1">
    <location>
        <begin position="61"/>
        <end position="81"/>
    </location>
</feature>
<protein>
    <submittedName>
        <fullName evidence="3">Uncharacterized protein</fullName>
    </submittedName>
</protein>
<keyword evidence="2" id="KW-0812">Transmembrane</keyword>
<dbReference type="Proteomes" id="UP000033115">
    <property type="component" value="Chromosome"/>
</dbReference>
<dbReference type="HOGENOM" id="CLU_1048478_0_0_9"/>
<keyword evidence="2" id="KW-1133">Transmembrane helix</keyword>
<feature type="transmembrane region" description="Helical" evidence="2">
    <location>
        <begin position="21"/>
        <end position="40"/>
    </location>
</feature>
<evidence type="ECO:0000256" key="2">
    <source>
        <dbReference type="SAM" id="Phobius"/>
    </source>
</evidence>
<dbReference type="STRING" id="1548.CSCA_4640"/>
<gene>
    <name evidence="3" type="ORF">CSCA_4640</name>
</gene>
<dbReference type="AlphaFoldDB" id="A0A0E3MA65"/>
<dbReference type="EMBL" id="CP009933">
    <property type="protein sequence ID" value="AKA71765.1"/>
    <property type="molecule type" value="Genomic_DNA"/>
</dbReference>
<reference evidence="3 4" key="1">
    <citation type="journal article" date="2015" name="J. Biotechnol.">
        <title>Complete genome sequence of a malodorant-producing acetogen, Clostridium scatologenes ATCC 25775(T).</title>
        <authorList>
            <person name="Zhu Z."/>
            <person name="Guo T."/>
            <person name="Zheng H."/>
            <person name="Song T."/>
            <person name="Ouyang P."/>
            <person name="Xie J."/>
        </authorList>
    </citation>
    <scope>NUCLEOTIDE SEQUENCE [LARGE SCALE GENOMIC DNA]</scope>
    <source>
        <strain evidence="3 4">ATCC 25775</strain>
    </source>
</reference>
<proteinExistence type="predicted"/>
<feature type="region of interest" description="Disordered" evidence="1">
    <location>
        <begin position="58"/>
        <end position="85"/>
    </location>
</feature>
<evidence type="ECO:0000256" key="1">
    <source>
        <dbReference type="SAM" id="MobiDB-lite"/>
    </source>
</evidence>
<evidence type="ECO:0000313" key="4">
    <source>
        <dbReference type="Proteomes" id="UP000033115"/>
    </source>
</evidence>
<keyword evidence="4" id="KW-1185">Reference proteome</keyword>
<keyword evidence="2" id="KW-0472">Membrane</keyword>
<accession>A0A0E3MA65</accession>
<sequence length="257" mass="28699">MAKPSIFSKDYEKKMRRRRKTITFAVVMGVVLVIFTVIYAKGIFKDINKNTNQAKNVTTDNTKETKKQPEITPKKEQKTEKPSGYAISLSNGKSINAIYETKNGDKVFKGVSPTEGNIVYSISPSGKNMIVYDDKVQGIILIDINGNKQDVSNMQYTASDGTVITRNAQLSAQPNYVWCSSPRFIDENNIAYISQLPWLGKTTKYVWIETIANKNQMLVQNVPESEDVKFDKLTDKGLTVISGGKTLFLTSDGNVSE</sequence>
<evidence type="ECO:0000313" key="3">
    <source>
        <dbReference type="EMBL" id="AKA71765.1"/>
    </source>
</evidence>
<name>A0A0E3MA65_CLOSL</name>
<organism evidence="3 4">
    <name type="scientific">Clostridium scatologenes</name>
    <dbReference type="NCBI Taxonomy" id="1548"/>
    <lineage>
        <taxon>Bacteria</taxon>
        <taxon>Bacillati</taxon>
        <taxon>Bacillota</taxon>
        <taxon>Clostridia</taxon>
        <taxon>Eubacteriales</taxon>
        <taxon>Clostridiaceae</taxon>
        <taxon>Clostridium</taxon>
    </lineage>
</organism>
<dbReference type="RefSeq" id="WP_029163040.1">
    <property type="nucleotide sequence ID" value="NZ_CP009933.1"/>
</dbReference>